<dbReference type="AlphaFoldDB" id="A0AAD3TJL0"/>
<organism evidence="1 2">
    <name type="scientific">Nepenthes gracilis</name>
    <name type="common">Slender pitcher plant</name>
    <dbReference type="NCBI Taxonomy" id="150966"/>
    <lineage>
        <taxon>Eukaryota</taxon>
        <taxon>Viridiplantae</taxon>
        <taxon>Streptophyta</taxon>
        <taxon>Embryophyta</taxon>
        <taxon>Tracheophyta</taxon>
        <taxon>Spermatophyta</taxon>
        <taxon>Magnoliopsida</taxon>
        <taxon>eudicotyledons</taxon>
        <taxon>Gunneridae</taxon>
        <taxon>Pentapetalae</taxon>
        <taxon>Caryophyllales</taxon>
        <taxon>Nepenthaceae</taxon>
        <taxon>Nepenthes</taxon>
    </lineage>
</organism>
<proteinExistence type="predicted"/>
<dbReference type="Proteomes" id="UP001279734">
    <property type="component" value="Unassembled WGS sequence"/>
</dbReference>
<name>A0AAD3TJL0_NEPGR</name>
<reference evidence="1" key="1">
    <citation type="submission" date="2023-05" db="EMBL/GenBank/DDBJ databases">
        <title>Nepenthes gracilis genome sequencing.</title>
        <authorList>
            <person name="Fukushima K."/>
        </authorList>
    </citation>
    <scope>NUCLEOTIDE SEQUENCE</scope>
    <source>
        <strain evidence="1">SING2019-196</strain>
    </source>
</reference>
<comment type="caution">
    <text evidence="1">The sequence shown here is derived from an EMBL/GenBank/DDBJ whole genome shotgun (WGS) entry which is preliminary data.</text>
</comment>
<protein>
    <submittedName>
        <fullName evidence="1">Uncharacterized protein</fullName>
    </submittedName>
</protein>
<accession>A0AAD3TJL0</accession>
<dbReference type="EMBL" id="BSYO01000038">
    <property type="protein sequence ID" value="GMH30371.1"/>
    <property type="molecule type" value="Genomic_DNA"/>
</dbReference>
<sequence length="120" mass="13336">MLCLIDVYFSNTTDALADRLTNDGKAGNADHQLSVCKSPFVSSDHLTRLQKRGPWFFDLTGIKLPVSRETNILQDLANETNVGTRCASQRVPVEMVHVQSSNCRLSKWSGPMGTSWDLSH</sequence>
<evidence type="ECO:0000313" key="1">
    <source>
        <dbReference type="EMBL" id="GMH30371.1"/>
    </source>
</evidence>
<gene>
    <name evidence="1" type="ORF">Nepgr_032214</name>
</gene>
<evidence type="ECO:0000313" key="2">
    <source>
        <dbReference type="Proteomes" id="UP001279734"/>
    </source>
</evidence>
<keyword evidence="2" id="KW-1185">Reference proteome</keyword>